<accession>A0A853DLV9</accession>
<protein>
    <submittedName>
        <fullName evidence="2">Uncharacterized protein</fullName>
    </submittedName>
</protein>
<dbReference type="AlphaFoldDB" id="A0A853DLV9"/>
<organism evidence="2 3">
    <name type="scientific">Leifsonia naganoensis</name>
    <dbReference type="NCBI Taxonomy" id="150025"/>
    <lineage>
        <taxon>Bacteria</taxon>
        <taxon>Bacillati</taxon>
        <taxon>Actinomycetota</taxon>
        <taxon>Actinomycetes</taxon>
        <taxon>Micrococcales</taxon>
        <taxon>Microbacteriaceae</taxon>
        <taxon>Leifsonia</taxon>
    </lineage>
</organism>
<name>A0A853DLV9_9MICO</name>
<dbReference type="Proteomes" id="UP000521075">
    <property type="component" value="Unassembled WGS sequence"/>
</dbReference>
<evidence type="ECO:0000313" key="3">
    <source>
        <dbReference type="Proteomes" id="UP000521075"/>
    </source>
</evidence>
<reference evidence="2 3" key="1">
    <citation type="submission" date="2020-07" db="EMBL/GenBank/DDBJ databases">
        <title>Sequencing the genomes of 1000 actinobacteria strains.</title>
        <authorList>
            <person name="Klenk H.-P."/>
        </authorList>
    </citation>
    <scope>NUCLEOTIDE SEQUENCE [LARGE SCALE GENOMIC DNA]</scope>
    <source>
        <strain evidence="2 3">DSM 15166</strain>
    </source>
</reference>
<sequence>MATATPDQISEALARGELVTYMGGKTDAETAQESRVKDTPDRLYAEAYGFSSYTQMENAGNAYGSTVFEKIRRQMSPEQLTKLDWLDTATPQEAYAAEQAGELDQLLGRGRHQGANRADGINRDVRGPSLSDGPDSHVVIADSARNRMGADV</sequence>
<keyword evidence="3" id="KW-1185">Reference proteome</keyword>
<proteinExistence type="predicted"/>
<gene>
    <name evidence="2" type="ORF">HNR14_000454</name>
</gene>
<feature type="region of interest" description="Disordered" evidence="1">
    <location>
        <begin position="105"/>
        <end position="152"/>
    </location>
</feature>
<comment type="caution">
    <text evidence="2">The sequence shown here is derived from an EMBL/GenBank/DDBJ whole genome shotgun (WGS) entry which is preliminary data.</text>
</comment>
<dbReference type="RefSeq" id="WP_179699622.1">
    <property type="nucleotide sequence ID" value="NZ_BAAAHA010000004.1"/>
</dbReference>
<dbReference type="EMBL" id="JACCHJ010000001">
    <property type="protein sequence ID" value="NYK08573.1"/>
    <property type="molecule type" value="Genomic_DNA"/>
</dbReference>
<evidence type="ECO:0000256" key="1">
    <source>
        <dbReference type="SAM" id="MobiDB-lite"/>
    </source>
</evidence>
<evidence type="ECO:0000313" key="2">
    <source>
        <dbReference type="EMBL" id="NYK08573.1"/>
    </source>
</evidence>